<keyword evidence="7" id="KW-1185">Reference proteome</keyword>
<evidence type="ECO:0000256" key="4">
    <source>
        <dbReference type="SAM" id="SignalP"/>
    </source>
</evidence>
<evidence type="ECO:0000256" key="3">
    <source>
        <dbReference type="ARBA" id="ARBA00022729"/>
    </source>
</evidence>
<feature type="chain" id="PRO_5039474891" evidence="4">
    <location>
        <begin position="32"/>
        <end position="344"/>
    </location>
</feature>
<protein>
    <submittedName>
        <fullName evidence="6">ABC transporter substrate-binding protein</fullName>
    </submittedName>
</protein>
<dbReference type="PANTHER" id="PTHR30024:SF47">
    <property type="entry name" value="TAURINE-BINDING PERIPLASMIC PROTEIN"/>
    <property type="match status" value="1"/>
</dbReference>
<dbReference type="PROSITE" id="PS51318">
    <property type="entry name" value="TAT"/>
    <property type="match status" value="1"/>
</dbReference>
<name>A0A4R1BXC4_9ACTN</name>
<evidence type="ECO:0000256" key="1">
    <source>
        <dbReference type="ARBA" id="ARBA00004418"/>
    </source>
</evidence>
<evidence type="ECO:0000313" key="7">
    <source>
        <dbReference type="Proteomes" id="UP000295453"/>
    </source>
</evidence>
<organism evidence="6 7">
    <name type="scientific">Nocardioides jejuensis</name>
    <dbReference type="NCBI Taxonomy" id="2502782"/>
    <lineage>
        <taxon>Bacteria</taxon>
        <taxon>Bacillati</taxon>
        <taxon>Actinomycetota</taxon>
        <taxon>Actinomycetes</taxon>
        <taxon>Propionibacteriales</taxon>
        <taxon>Nocardioidaceae</taxon>
        <taxon>Nocardioides</taxon>
    </lineage>
</organism>
<dbReference type="RefSeq" id="WP_131584498.1">
    <property type="nucleotide sequence ID" value="NZ_SJZJ01000021.1"/>
</dbReference>
<dbReference type="EMBL" id="SJZJ01000021">
    <property type="protein sequence ID" value="TCJ22699.1"/>
    <property type="molecule type" value="Genomic_DNA"/>
</dbReference>
<dbReference type="PANTHER" id="PTHR30024">
    <property type="entry name" value="ALIPHATIC SULFONATES-BINDING PROTEIN-RELATED"/>
    <property type="match status" value="1"/>
</dbReference>
<comment type="caution">
    <text evidence="6">The sequence shown here is derived from an EMBL/GenBank/DDBJ whole genome shotgun (WGS) entry which is preliminary data.</text>
</comment>
<proteinExistence type="inferred from homology"/>
<feature type="domain" description="SsuA/THI5-like" evidence="5">
    <location>
        <begin position="80"/>
        <end position="262"/>
    </location>
</feature>
<keyword evidence="3 4" id="KW-0732">Signal</keyword>
<accession>A0A4R1BXC4</accession>
<dbReference type="InterPro" id="IPR015168">
    <property type="entry name" value="SsuA/THI5"/>
</dbReference>
<reference evidence="6 7" key="1">
    <citation type="submission" date="2019-03" db="EMBL/GenBank/DDBJ databases">
        <authorList>
            <person name="Kim M.K.M."/>
        </authorList>
    </citation>
    <scope>NUCLEOTIDE SEQUENCE [LARGE SCALE GENOMIC DNA]</scope>
    <source>
        <strain evidence="6 7">18JY15-6</strain>
    </source>
</reference>
<dbReference type="SUPFAM" id="SSF53850">
    <property type="entry name" value="Periplasmic binding protein-like II"/>
    <property type="match status" value="1"/>
</dbReference>
<evidence type="ECO:0000313" key="6">
    <source>
        <dbReference type="EMBL" id="TCJ22699.1"/>
    </source>
</evidence>
<dbReference type="Pfam" id="PF09084">
    <property type="entry name" value="NMT1"/>
    <property type="match status" value="1"/>
</dbReference>
<dbReference type="GO" id="GO:0042597">
    <property type="term" value="C:periplasmic space"/>
    <property type="evidence" value="ECO:0007669"/>
    <property type="project" value="UniProtKB-SubCell"/>
</dbReference>
<dbReference type="Gene3D" id="3.40.190.10">
    <property type="entry name" value="Periplasmic binding protein-like II"/>
    <property type="match status" value="2"/>
</dbReference>
<evidence type="ECO:0000259" key="5">
    <source>
        <dbReference type="Pfam" id="PF09084"/>
    </source>
</evidence>
<sequence length="344" mass="35516">MSTTTTASARRLLAGSAAAAALLGGLTACGAADATTADGKTVVRYQSAPGSVDPLQLADALGKLPGIQLKKVGDVQGGPESLRALASNQVDISASAFYGAIAQTVATGVPIKAVVSSYGTNAKTGAAIVAKKGSGLTKDPHSFIGKKVAVNTLGANAEAVLDTWFAKGGLTQAQIKKVTLVPLPPLNTAQALKNGQVDAAYVGVGQLKPIGEAVPIDTIVKDSDVVGYYNGGGLSLRTDWIKKEKKADKTLVAGVAYAIDYIESHDRADVLKIYDTWLTDNGYGDQVEAVDKNWNGSTGVSSKGGVIADKDISIWLDWLGTRGDVDPSKIKPSDVFTNEFNPNA</sequence>
<feature type="signal peptide" evidence="4">
    <location>
        <begin position="1"/>
        <end position="31"/>
    </location>
</feature>
<comment type="subcellular location">
    <subcellularLocation>
        <location evidence="1">Periplasm</location>
    </subcellularLocation>
</comment>
<dbReference type="Proteomes" id="UP000295453">
    <property type="component" value="Unassembled WGS sequence"/>
</dbReference>
<dbReference type="InterPro" id="IPR006311">
    <property type="entry name" value="TAT_signal"/>
</dbReference>
<evidence type="ECO:0000256" key="2">
    <source>
        <dbReference type="ARBA" id="ARBA00010742"/>
    </source>
</evidence>
<dbReference type="OrthoDB" id="8877897at2"/>
<gene>
    <name evidence="6" type="ORF">EPD65_12155</name>
</gene>
<comment type="similarity">
    <text evidence="2">Belongs to the bacterial solute-binding protein SsuA/TauA family.</text>
</comment>
<dbReference type="AlphaFoldDB" id="A0A4R1BXC4"/>